<keyword evidence="3" id="KW-1185">Reference proteome</keyword>
<keyword evidence="1" id="KW-0812">Transmembrane</keyword>
<gene>
    <name evidence="2" type="ORF">BDN71DRAFT_604761</name>
</gene>
<dbReference type="EMBL" id="MU154544">
    <property type="protein sequence ID" value="KAF9497323.1"/>
    <property type="molecule type" value="Genomic_DNA"/>
</dbReference>
<dbReference type="OrthoDB" id="3043139at2759"/>
<evidence type="ECO:0000256" key="1">
    <source>
        <dbReference type="SAM" id="Phobius"/>
    </source>
</evidence>
<protein>
    <submittedName>
        <fullName evidence="2">Uncharacterized protein</fullName>
    </submittedName>
</protein>
<feature type="transmembrane region" description="Helical" evidence="1">
    <location>
        <begin position="21"/>
        <end position="41"/>
    </location>
</feature>
<comment type="caution">
    <text evidence="2">The sequence shown here is derived from an EMBL/GenBank/DDBJ whole genome shotgun (WGS) entry which is preliminary data.</text>
</comment>
<keyword evidence="1" id="KW-1133">Transmembrane helix</keyword>
<name>A0A9P6A1Y6_PLEER</name>
<evidence type="ECO:0000313" key="2">
    <source>
        <dbReference type="EMBL" id="KAF9497323.1"/>
    </source>
</evidence>
<reference evidence="2" key="1">
    <citation type="submission" date="2020-11" db="EMBL/GenBank/DDBJ databases">
        <authorList>
            <consortium name="DOE Joint Genome Institute"/>
            <person name="Ahrendt S."/>
            <person name="Riley R."/>
            <person name="Andreopoulos W."/>
            <person name="Labutti K."/>
            <person name="Pangilinan J."/>
            <person name="Ruiz-Duenas F.J."/>
            <person name="Barrasa J.M."/>
            <person name="Sanchez-Garcia M."/>
            <person name="Camarero S."/>
            <person name="Miyauchi S."/>
            <person name="Serrano A."/>
            <person name="Linde D."/>
            <person name="Babiker R."/>
            <person name="Drula E."/>
            <person name="Ayuso-Fernandez I."/>
            <person name="Pacheco R."/>
            <person name="Padilla G."/>
            <person name="Ferreira P."/>
            <person name="Barriuso J."/>
            <person name="Kellner H."/>
            <person name="Castanera R."/>
            <person name="Alfaro M."/>
            <person name="Ramirez L."/>
            <person name="Pisabarro A.G."/>
            <person name="Kuo A."/>
            <person name="Tritt A."/>
            <person name="Lipzen A."/>
            <person name="He G."/>
            <person name="Yan M."/>
            <person name="Ng V."/>
            <person name="Cullen D."/>
            <person name="Martin F."/>
            <person name="Rosso M.-N."/>
            <person name="Henrissat B."/>
            <person name="Hibbett D."/>
            <person name="Martinez A.T."/>
            <person name="Grigoriev I.V."/>
        </authorList>
    </citation>
    <scope>NUCLEOTIDE SEQUENCE</scope>
    <source>
        <strain evidence="2">ATCC 90797</strain>
    </source>
</reference>
<accession>A0A9P6A1Y6</accession>
<organism evidence="2 3">
    <name type="scientific">Pleurotus eryngii</name>
    <name type="common">Boletus of the steppes</name>
    <dbReference type="NCBI Taxonomy" id="5323"/>
    <lineage>
        <taxon>Eukaryota</taxon>
        <taxon>Fungi</taxon>
        <taxon>Dikarya</taxon>
        <taxon>Basidiomycota</taxon>
        <taxon>Agaricomycotina</taxon>
        <taxon>Agaricomycetes</taxon>
        <taxon>Agaricomycetidae</taxon>
        <taxon>Agaricales</taxon>
        <taxon>Pleurotineae</taxon>
        <taxon>Pleurotaceae</taxon>
        <taxon>Pleurotus</taxon>
    </lineage>
</organism>
<sequence length="95" mass="11214">MRFGTYGYRRRNDALAKFMFFWIRYYTIFLLVFDVARTHIFTLPGVTSDIVCLAINPTTRIIGAISLWSVEIIMQLRIYALFRSNKKPQSKGYCF</sequence>
<keyword evidence="1" id="KW-0472">Membrane</keyword>
<evidence type="ECO:0000313" key="3">
    <source>
        <dbReference type="Proteomes" id="UP000807025"/>
    </source>
</evidence>
<feature type="transmembrane region" description="Helical" evidence="1">
    <location>
        <begin position="61"/>
        <end position="82"/>
    </location>
</feature>
<dbReference type="Proteomes" id="UP000807025">
    <property type="component" value="Unassembled WGS sequence"/>
</dbReference>
<dbReference type="AlphaFoldDB" id="A0A9P6A1Y6"/>
<proteinExistence type="predicted"/>